<keyword evidence="3" id="KW-1185">Reference proteome</keyword>
<organism evidence="2 3">
    <name type="scientific">Fasciola gigantica</name>
    <name type="common">Giant liver fluke</name>
    <dbReference type="NCBI Taxonomy" id="46835"/>
    <lineage>
        <taxon>Eukaryota</taxon>
        <taxon>Metazoa</taxon>
        <taxon>Spiralia</taxon>
        <taxon>Lophotrochozoa</taxon>
        <taxon>Platyhelminthes</taxon>
        <taxon>Trematoda</taxon>
        <taxon>Digenea</taxon>
        <taxon>Plagiorchiida</taxon>
        <taxon>Echinostomata</taxon>
        <taxon>Echinostomatoidea</taxon>
        <taxon>Fasciolidae</taxon>
        <taxon>Fasciola</taxon>
    </lineage>
</organism>
<dbReference type="EMBL" id="SUNJ01001618">
    <property type="protein sequence ID" value="TPP66593.1"/>
    <property type="molecule type" value="Genomic_DNA"/>
</dbReference>
<comment type="caution">
    <text evidence="2">The sequence shown here is derived from an EMBL/GenBank/DDBJ whole genome shotgun (WGS) entry which is preliminary data.</text>
</comment>
<accession>A0A504YYT5</accession>
<feature type="region of interest" description="Disordered" evidence="1">
    <location>
        <begin position="40"/>
        <end position="59"/>
    </location>
</feature>
<evidence type="ECO:0000256" key="1">
    <source>
        <dbReference type="SAM" id="MobiDB-lite"/>
    </source>
</evidence>
<protein>
    <submittedName>
        <fullName evidence="2">Uncharacterized protein</fullName>
    </submittedName>
</protein>
<proteinExistence type="predicted"/>
<evidence type="ECO:0000313" key="2">
    <source>
        <dbReference type="EMBL" id="TPP66593.1"/>
    </source>
</evidence>
<evidence type="ECO:0000313" key="3">
    <source>
        <dbReference type="Proteomes" id="UP000316759"/>
    </source>
</evidence>
<sequence>MRIPCDLRTPYVGRLPQPVTDYTVELKGTVTKTHEVARRNLRESHRQQKKYYDKKAHGSPREVAHNRLDNVGSDLQMVCPYRNLNKNATPCDAGHVHDNTSRISAHLTLGRHLDENRTLVGIIVIGFEIPGIQTETFKSNVEETILIHDHCMWQNEVFIDPCN</sequence>
<reference evidence="2 3" key="1">
    <citation type="submission" date="2019-04" db="EMBL/GenBank/DDBJ databases">
        <title>Annotation for the trematode Fasciola gigantica.</title>
        <authorList>
            <person name="Choi Y.-J."/>
        </authorList>
    </citation>
    <scope>NUCLEOTIDE SEQUENCE [LARGE SCALE GENOMIC DNA]</scope>
    <source>
        <strain evidence="2">Uganda_cow_1</strain>
    </source>
</reference>
<dbReference type="Proteomes" id="UP000316759">
    <property type="component" value="Unassembled WGS sequence"/>
</dbReference>
<name>A0A504YYT5_FASGI</name>
<dbReference type="AlphaFoldDB" id="A0A504YYT5"/>
<gene>
    <name evidence="2" type="ORF">FGIG_06898</name>
</gene>